<organism evidence="2 3">
    <name type="scientific">Paraburkholderia graminis</name>
    <dbReference type="NCBI Taxonomy" id="60548"/>
    <lineage>
        <taxon>Bacteria</taxon>
        <taxon>Pseudomonadati</taxon>
        <taxon>Pseudomonadota</taxon>
        <taxon>Betaproteobacteria</taxon>
        <taxon>Burkholderiales</taxon>
        <taxon>Burkholderiaceae</taxon>
        <taxon>Paraburkholderia</taxon>
    </lineage>
</organism>
<comment type="caution">
    <text evidence="2">The sequence shown here is derived from an EMBL/GenBank/DDBJ whole genome shotgun (WGS) entry which is preliminary data.</text>
</comment>
<feature type="region of interest" description="Disordered" evidence="1">
    <location>
        <begin position="1"/>
        <end position="24"/>
    </location>
</feature>
<name>A0ABD5CP06_9BURK</name>
<evidence type="ECO:0000256" key="1">
    <source>
        <dbReference type="SAM" id="MobiDB-lite"/>
    </source>
</evidence>
<evidence type="ECO:0000313" key="2">
    <source>
        <dbReference type="EMBL" id="MDR6206965.1"/>
    </source>
</evidence>
<protein>
    <submittedName>
        <fullName evidence="2">Uncharacterized protein</fullName>
    </submittedName>
</protein>
<accession>A0ABD5CP06</accession>
<dbReference type="AlphaFoldDB" id="A0ABD5CP06"/>
<reference evidence="2 3" key="1">
    <citation type="submission" date="2023-08" db="EMBL/GenBank/DDBJ databases">
        <title>Genome sequencing of plant associated microbes to promote plant fitness in Sorghum bicolor and Oryza sativa.</title>
        <authorList>
            <person name="Coleman-Derr D."/>
        </authorList>
    </citation>
    <scope>NUCLEOTIDE SEQUENCE [LARGE SCALE GENOMIC DNA]</scope>
    <source>
        <strain evidence="2 3">SLBN-33</strain>
    </source>
</reference>
<sequence length="192" mass="22475">MPKAGQRYGTPYDSRFVAHPTQPRGRRLTREQRRICNADEAFAEALRARVANPARWEAFIDGRSWFEGRECKRCGSTRRRVRSCDCYDCMLTANRSDWSLMLANVMPPSKNTRDGYLDRLERIKRERQGEHETFTCGAFTAIQYPTGRLAVHSDTHHVHQPDLSRLEGIQLHRLCQRFPDLVEVLRWANWID</sequence>
<dbReference type="EMBL" id="JAVIZN010000002">
    <property type="protein sequence ID" value="MDR6206965.1"/>
    <property type="molecule type" value="Genomic_DNA"/>
</dbReference>
<gene>
    <name evidence="2" type="ORF">QF025_005685</name>
</gene>
<dbReference type="Proteomes" id="UP001245184">
    <property type="component" value="Unassembled WGS sequence"/>
</dbReference>
<proteinExistence type="predicted"/>
<evidence type="ECO:0000313" key="3">
    <source>
        <dbReference type="Proteomes" id="UP001245184"/>
    </source>
</evidence>